<keyword evidence="2" id="KW-1185">Reference proteome</keyword>
<evidence type="ECO:0000313" key="1">
    <source>
        <dbReference type="EnsemblMetazoa" id="GBRI005569-PA"/>
    </source>
</evidence>
<organism evidence="1 2">
    <name type="scientific">Glossina brevipalpis</name>
    <dbReference type="NCBI Taxonomy" id="37001"/>
    <lineage>
        <taxon>Eukaryota</taxon>
        <taxon>Metazoa</taxon>
        <taxon>Ecdysozoa</taxon>
        <taxon>Arthropoda</taxon>
        <taxon>Hexapoda</taxon>
        <taxon>Insecta</taxon>
        <taxon>Pterygota</taxon>
        <taxon>Neoptera</taxon>
        <taxon>Endopterygota</taxon>
        <taxon>Diptera</taxon>
        <taxon>Brachycera</taxon>
        <taxon>Muscomorpha</taxon>
        <taxon>Hippoboscoidea</taxon>
        <taxon>Glossinidae</taxon>
        <taxon>Glossina</taxon>
    </lineage>
</organism>
<protein>
    <submittedName>
        <fullName evidence="1">Uncharacterized protein</fullName>
    </submittedName>
</protein>
<reference evidence="2" key="1">
    <citation type="submission" date="2014-03" db="EMBL/GenBank/DDBJ databases">
        <authorList>
            <person name="Aksoy S."/>
            <person name="Warren W."/>
            <person name="Wilson R.K."/>
        </authorList>
    </citation>
    <scope>NUCLEOTIDE SEQUENCE [LARGE SCALE GENOMIC DNA]</scope>
    <source>
        <strain evidence="2">IAEA</strain>
    </source>
</reference>
<evidence type="ECO:0000313" key="2">
    <source>
        <dbReference type="Proteomes" id="UP000091820"/>
    </source>
</evidence>
<dbReference type="EnsemblMetazoa" id="GBRI005569-RA">
    <property type="protein sequence ID" value="GBRI005569-PA"/>
    <property type="gene ID" value="GBRI005569"/>
</dbReference>
<dbReference type="Proteomes" id="UP000091820">
    <property type="component" value="Unassembled WGS sequence"/>
</dbReference>
<sequence length="69" mass="8317">MVLRRYHFISLVVPCLQQNQFHKQHKHQYHHHHHHRHGQLDNKGKTGLLCHMKKDRNQFLVNIGKLVGL</sequence>
<accession>A0A1A9W412</accession>
<name>A0A1A9W412_9MUSC</name>
<dbReference type="AlphaFoldDB" id="A0A1A9W412"/>
<dbReference type="VEuPathDB" id="VectorBase:GBRI005569"/>
<proteinExistence type="predicted"/>
<reference evidence="1" key="2">
    <citation type="submission" date="2020-05" db="UniProtKB">
        <authorList>
            <consortium name="EnsemblMetazoa"/>
        </authorList>
    </citation>
    <scope>IDENTIFICATION</scope>
    <source>
        <strain evidence="1">IAEA</strain>
    </source>
</reference>